<dbReference type="Proteomes" id="UP000190105">
    <property type="component" value="Unassembled WGS sequence"/>
</dbReference>
<dbReference type="InterPro" id="IPR010359">
    <property type="entry name" value="IrrE_HExxH"/>
</dbReference>
<proteinExistence type="predicted"/>
<evidence type="ECO:0000313" key="3">
    <source>
        <dbReference type="Proteomes" id="UP000190105"/>
    </source>
</evidence>
<organism evidence="2 3">
    <name type="scientific">Caloramator quimbayensis</name>
    <dbReference type="NCBI Taxonomy" id="1147123"/>
    <lineage>
        <taxon>Bacteria</taxon>
        <taxon>Bacillati</taxon>
        <taxon>Bacillota</taxon>
        <taxon>Clostridia</taxon>
        <taxon>Eubacteriales</taxon>
        <taxon>Clostridiaceae</taxon>
        <taxon>Caloramator</taxon>
    </lineage>
</organism>
<dbReference type="EMBL" id="FUYH01000006">
    <property type="protein sequence ID" value="SKA84357.1"/>
    <property type="molecule type" value="Genomic_DNA"/>
</dbReference>
<evidence type="ECO:0000313" key="2">
    <source>
        <dbReference type="EMBL" id="SKA84357.1"/>
    </source>
</evidence>
<gene>
    <name evidence="2" type="ORF">SAMN05443428_1063</name>
</gene>
<dbReference type="PANTHER" id="PTHR43236">
    <property type="entry name" value="ANTITOXIN HIGA1"/>
    <property type="match status" value="1"/>
</dbReference>
<keyword evidence="3" id="KW-1185">Reference proteome</keyword>
<evidence type="ECO:0000259" key="1">
    <source>
        <dbReference type="Pfam" id="PF06114"/>
    </source>
</evidence>
<dbReference type="STRING" id="1147123.SAMN05443428_1063"/>
<feature type="domain" description="IrrE N-terminal-like" evidence="1">
    <location>
        <begin position="169"/>
        <end position="240"/>
    </location>
</feature>
<protein>
    <recommendedName>
        <fullName evidence="1">IrrE N-terminal-like domain-containing protein</fullName>
    </recommendedName>
</protein>
<dbReference type="Pfam" id="PF06114">
    <property type="entry name" value="Peptidase_M78"/>
    <property type="match status" value="1"/>
</dbReference>
<dbReference type="InterPro" id="IPR052345">
    <property type="entry name" value="Rad_response_metalloprotease"/>
</dbReference>
<dbReference type="PANTHER" id="PTHR43236:SF2">
    <property type="entry name" value="BLL0069 PROTEIN"/>
    <property type="match status" value="1"/>
</dbReference>
<dbReference type="Gene3D" id="1.10.10.2910">
    <property type="match status" value="1"/>
</dbReference>
<dbReference type="AlphaFoldDB" id="A0A1T4X4I1"/>
<accession>A0A1T4X4I1</accession>
<dbReference type="RefSeq" id="WP_078695998.1">
    <property type="nucleotide sequence ID" value="NZ_FUYH01000006.1"/>
</dbReference>
<sequence length="273" mass="31935">MYNPALRKKKNGVPVLRKEQIDDIAECFVSDFCPNALKVPQAIDIDSFIMNYLKLKQDFQYLSHCGIYLGMIVFNNTRKVIVYDPYKDRAEYISAKEGTVIIDNTLLEANQEGRYRFTMAHEGAHWILHRHMFQRDSNQISFFENINEPMIKCRSTSIEGKTKPVEFWDDNDSMEWQANYMSSAILMPKSMIFSLYHDSYLEKTTGEKTGIDEFFLSEVFAENIATIFNVSYQAAKVRLKNLGIIKTEDYNQNSFLKGRNFKNYYNNKIVNNF</sequence>
<dbReference type="OrthoDB" id="581382at2"/>
<reference evidence="3" key="1">
    <citation type="submission" date="2017-02" db="EMBL/GenBank/DDBJ databases">
        <authorList>
            <person name="Varghese N."/>
            <person name="Submissions S."/>
        </authorList>
    </citation>
    <scope>NUCLEOTIDE SEQUENCE [LARGE SCALE GENOMIC DNA]</scope>
    <source>
        <strain evidence="3">USBA 833</strain>
    </source>
</reference>
<name>A0A1T4X4I1_9CLOT</name>